<accession>A7RJQ8</accession>
<dbReference type="Proteomes" id="UP000001593">
    <property type="component" value="Unassembled WGS sequence"/>
</dbReference>
<comment type="caution">
    <text evidence="8">Lacks conserved residue(s) required for the propagation of feature annotation.</text>
</comment>
<feature type="non-terminal residue" evidence="11">
    <location>
        <position position="783"/>
    </location>
</feature>
<evidence type="ECO:0000313" key="12">
    <source>
        <dbReference type="Proteomes" id="UP000001593"/>
    </source>
</evidence>
<evidence type="ECO:0000259" key="10">
    <source>
        <dbReference type="Pfam" id="PF16178"/>
    </source>
</evidence>
<evidence type="ECO:0000256" key="2">
    <source>
        <dbReference type="ARBA" id="ARBA00009671"/>
    </source>
</evidence>
<evidence type="ECO:0000256" key="7">
    <source>
        <dbReference type="ARBA" id="ARBA00023180"/>
    </source>
</evidence>
<feature type="transmembrane region" description="Helical" evidence="8">
    <location>
        <begin position="586"/>
        <end position="608"/>
    </location>
</feature>
<feature type="transmembrane region" description="Helical" evidence="8">
    <location>
        <begin position="731"/>
        <end position="760"/>
    </location>
</feature>
<dbReference type="GO" id="GO:0005886">
    <property type="term" value="C:plasma membrane"/>
    <property type="evidence" value="ECO:0000318"/>
    <property type="project" value="GO_Central"/>
</dbReference>
<evidence type="ECO:0000256" key="6">
    <source>
        <dbReference type="ARBA" id="ARBA00023136"/>
    </source>
</evidence>
<dbReference type="GO" id="GO:1902476">
    <property type="term" value="P:chloride transmembrane transport"/>
    <property type="evidence" value="ECO:0000318"/>
    <property type="project" value="GO_Central"/>
</dbReference>
<keyword evidence="12" id="KW-1185">Reference proteome</keyword>
<evidence type="ECO:0000313" key="11">
    <source>
        <dbReference type="EMBL" id="EDO48307.1"/>
    </source>
</evidence>
<feature type="domain" description="Anoctamin transmembrane" evidence="9">
    <location>
        <begin position="222"/>
        <end position="773"/>
    </location>
</feature>
<keyword evidence="5 8" id="KW-1133">Transmembrane helix</keyword>
<evidence type="ECO:0000256" key="5">
    <source>
        <dbReference type="ARBA" id="ARBA00022989"/>
    </source>
</evidence>
<dbReference type="InterPro" id="IPR007632">
    <property type="entry name" value="Anoctamin"/>
</dbReference>
<dbReference type="PhylomeDB" id="A7RJQ8"/>
<proteinExistence type="inferred from homology"/>
<feature type="domain" description="Anoctamin dimerisation" evidence="10">
    <location>
        <begin position="1"/>
        <end position="219"/>
    </location>
</feature>
<evidence type="ECO:0000256" key="3">
    <source>
        <dbReference type="ARBA" id="ARBA00022475"/>
    </source>
</evidence>
<dbReference type="eggNOG" id="KOG2514">
    <property type="taxonomic scope" value="Eukaryota"/>
</dbReference>
<dbReference type="PANTHER" id="PTHR12308:SF84">
    <property type="entry name" value="ANOCTAMIN"/>
    <property type="match status" value="1"/>
</dbReference>
<feature type="non-terminal residue" evidence="11">
    <location>
        <position position="1"/>
    </location>
</feature>
<keyword evidence="3" id="KW-1003">Cell membrane</keyword>
<sequence>VDFVMVYEETKGKDEEEIRDEEEKAEMRRNFEEHLIKEGLLLQHTDSDLNEEVNKVFVLIHAPWDVLTRFAEKMLLRFPLREASPPPAAQGFDKIPELISNWSKIFDPPSCGITKEKRFVHGLFSRDKKDSFLISDKDKFFSDIDRSRIVARILRLCRFSSEPDDFGIDRLLHRGVYGAAYPLHEGLSTSYPTDSSANHREYLQYSWASFRQWYRFQPLNEIKSYFGTRVGFYFAWLGTYNLMLVIAALVGLFCFIGGLASVESFVPAKEICDKANENYWSLHTSCRYSKITHLFDHEGTVFFAAFMALWSSLFLEVWKRQQTSLAFEWDMLDFDEELEPARPQFVEAVKERRPNPITGILEPFVPYAKQLIKQTCAFVVVLLMILLVIAAVVGVIVYRAAMSAALHSYPREDVRRGARVITSITASTINLVAITILSYVYNYIAVFLTNWENPRTRTQYTDALTFKMFLFQSVNMYSSLFYIAFFKSAMIVGVPGRYTRIGGGRLEGCDPSGCLIELCIQLAIILGGKQAISLIIKIVLPCLWRWWNRRSQRNLLETGELDRWELDYLLNPEPDFRMFYEYHDMVLQFGFVTMFVAAFPLAPLFALLNNILELRIDAINFVVTTRRPVAERARNIGSWLGILQTLSRFAILVNSFVIAFTSEFIPRLVYTVAYSPDGSLNGYVNNSLSSFNVRDFERQSLPQDPFQNLPYNNTYKEYFESTSPYMYSRQFYYVLAARLAFVIIFQYLVIFTVFLINWLVPDVPYSLEIRMKHEKYIAQKMLH</sequence>
<feature type="transmembrane region" description="Helical" evidence="8">
    <location>
        <begin position="420"/>
        <end position="444"/>
    </location>
</feature>
<dbReference type="AlphaFoldDB" id="A7RJQ8"/>
<organism evidence="11 12">
    <name type="scientific">Nematostella vectensis</name>
    <name type="common">Starlet sea anemone</name>
    <dbReference type="NCBI Taxonomy" id="45351"/>
    <lineage>
        <taxon>Eukaryota</taxon>
        <taxon>Metazoa</taxon>
        <taxon>Cnidaria</taxon>
        <taxon>Anthozoa</taxon>
        <taxon>Hexacorallia</taxon>
        <taxon>Actiniaria</taxon>
        <taxon>Edwardsiidae</taxon>
        <taxon>Nematostella</taxon>
    </lineage>
</organism>
<keyword evidence="4 8" id="KW-0812">Transmembrane</keyword>
<dbReference type="GO" id="GO:0005254">
    <property type="term" value="F:chloride channel activity"/>
    <property type="evidence" value="ECO:0000318"/>
    <property type="project" value="GO_Central"/>
</dbReference>
<keyword evidence="6 8" id="KW-0472">Membrane</keyword>
<evidence type="ECO:0000256" key="1">
    <source>
        <dbReference type="ARBA" id="ARBA00004651"/>
    </source>
</evidence>
<gene>
    <name evidence="11" type="ORF">NEMVEDRAFT_v1g83746</name>
</gene>
<feature type="transmembrane region" description="Helical" evidence="8">
    <location>
        <begin position="464"/>
        <end position="485"/>
    </location>
</feature>
<comment type="subcellular location">
    <subcellularLocation>
        <location evidence="1">Cell membrane</location>
        <topology evidence="1">Multi-pass membrane protein</topology>
    </subcellularLocation>
    <subcellularLocation>
        <location evidence="8">Membrane</location>
        <topology evidence="8">Multi-pass membrane protein</topology>
    </subcellularLocation>
</comment>
<evidence type="ECO:0000256" key="4">
    <source>
        <dbReference type="ARBA" id="ARBA00022692"/>
    </source>
</evidence>
<dbReference type="HOGENOM" id="CLU_006685_1_3_1"/>
<feature type="transmembrane region" description="Helical" evidence="8">
    <location>
        <begin position="376"/>
        <end position="400"/>
    </location>
</feature>
<dbReference type="Pfam" id="PF16178">
    <property type="entry name" value="Anoct_dimer"/>
    <property type="match status" value="1"/>
</dbReference>
<protein>
    <recommendedName>
        <fullName evidence="8">Anoctamin</fullName>
    </recommendedName>
</protein>
<dbReference type="InterPro" id="IPR049452">
    <property type="entry name" value="Anoctamin_TM"/>
</dbReference>
<comment type="similarity">
    <text evidence="2 8">Belongs to the anoctamin family.</text>
</comment>
<dbReference type="InterPro" id="IPR032394">
    <property type="entry name" value="Anoct_dimer"/>
</dbReference>
<dbReference type="Pfam" id="PF04547">
    <property type="entry name" value="Anoctamin"/>
    <property type="match status" value="1"/>
</dbReference>
<dbReference type="GO" id="GO:0046983">
    <property type="term" value="F:protein dimerization activity"/>
    <property type="evidence" value="ECO:0007669"/>
    <property type="project" value="InterPro"/>
</dbReference>
<feature type="transmembrane region" description="Helical" evidence="8">
    <location>
        <begin position="299"/>
        <end position="318"/>
    </location>
</feature>
<dbReference type="EMBL" id="DS469514">
    <property type="protein sequence ID" value="EDO48307.1"/>
    <property type="molecule type" value="Genomic_DNA"/>
</dbReference>
<dbReference type="InParanoid" id="A7RJQ8"/>
<evidence type="ECO:0000259" key="9">
    <source>
        <dbReference type="Pfam" id="PF04547"/>
    </source>
</evidence>
<reference evidence="11 12" key="1">
    <citation type="journal article" date="2007" name="Science">
        <title>Sea anemone genome reveals ancestral eumetazoan gene repertoire and genomic organization.</title>
        <authorList>
            <person name="Putnam N.H."/>
            <person name="Srivastava M."/>
            <person name="Hellsten U."/>
            <person name="Dirks B."/>
            <person name="Chapman J."/>
            <person name="Salamov A."/>
            <person name="Terry A."/>
            <person name="Shapiro H."/>
            <person name="Lindquist E."/>
            <person name="Kapitonov V.V."/>
            <person name="Jurka J."/>
            <person name="Genikhovich G."/>
            <person name="Grigoriev I.V."/>
            <person name="Lucas S.M."/>
            <person name="Steele R.E."/>
            <person name="Finnerty J.R."/>
            <person name="Technau U."/>
            <person name="Martindale M.Q."/>
            <person name="Rokhsar D.S."/>
        </authorList>
    </citation>
    <scope>NUCLEOTIDE SEQUENCE [LARGE SCALE GENOMIC DNA]</scope>
    <source>
        <strain evidence="12">CH2 X CH6</strain>
    </source>
</reference>
<keyword evidence="7" id="KW-0325">Glycoprotein</keyword>
<feature type="transmembrane region" description="Helical" evidence="8">
    <location>
        <begin position="233"/>
        <end position="260"/>
    </location>
</feature>
<evidence type="ECO:0000256" key="8">
    <source>
        <dbReference type="RuleBase" id="RU280814"/>
    </source>
</evidence>
<dbReference type="OMA" id="QSEQGAF"/>
<dbReference type="PANTHER" id="PTHR12308">
    <property type="entry name" value="ANOCTAMIN"/>
    <property type="match status" value="1"/>
</dbReference>
<name>A7RJQ8_NEMVE</name>